<gene>
    <name evidence="2" type="ORF">E2C01_088344</name>
</gene>
<proteinExistence type="predicted"/>
<dbReference type="AlphaFoldDB" id="A0A5B7J5X7"/>
<evidence type="ECO:0000313" key="3">
    <source>
        <dbReference type="Proteomes" id="UP000324222"/>
    </source>
</evidence>
<protein>
    <submittedName>
        <fullName evidence="2">Uncharacterized protein</fullName>
    </submittedName>
</protein>
<reference evidence="2 3" key="1">
    <citation type="submission" date="2019-05" db="EMBL/GenBank/DDBJ databases">
        <title>Another draft genome of Portunus trituberculatus and its Hox gene families provides insights of decapod evolution.</title>
        <authorList>
            <person name="Jeong J.-H."/>
            <person name="Song I."/>
            <person name="Kim S."/>
            <person name="Choi T."/>
            <person name="Kim D."/>
            <person name="Ryu S."/>
            <person name="Kim W."/>
        </authorList>
    </citation>
    <scope>NUCLEOTIDE SEQUENCE [LARGE SCALE GENOMIC DNA]</scope>
    <source>
        <tissue evidence="2">Muscle</tissue>
    </source>
</reference>
<keyword evidence="3" id="KW-1185">Reference proteome</keyword>
<sequence length="49" mass="5253">MTGTRTPVQCGLHPGLPSAPMPTLSLNTPQCPFNMPRTVPPVSLETSYE</sequence>
<dbReference type="EMBL" id="VSRR010094064">
    <property type="protein sequence ID" value="MPC93221.1"/>
    <property type="molecule type" value="Genomic_DNA"/>
</dbReference>
<feature type="region of interest" description="Disordered" evidence="1">
    <location>
        <begin position="1"/>
        <end position="23"/>
    </location>
</feature>
<name>A0A5B7J5X7_PORTR</name>
<evidence type="ECO:0000313" key="2">
    <source>
        <dbReference type="EMBL" id="MPC93221.1"/>
    </source>
</evidence>
<dbReference type="Proteomes" id="UP000324222">
    <property type="component" value="Unassembled WGS sequence"/>
</dbReference>
<evidence type="ECO:0000256" key="1">
    <source>
        <dbReference type="SAM" id="MobiDB-lite"/>
    </source>
</evidence>
<comment type="caution">
    <text evidence="2">The sequence shown here is derived from an EMBL/GenBank/DDBJ whole genome shotgun (WGS) entry which is preliminary data.</text>
</comment>
<organism evidence="2 3">
    <name type="scientific">Portunus trituberculatus</name>
    <name type="common">Swimming crab</name>
    <name type="synonym">Neptunus trituberculatus</name>
    <dbReference type="NCBI Taxonomy" id="210409"/>
    <lineage>
        <taxon>Eukaryota</taxon>
        <taxon>Metazoa</taxon>
        <taxon>Ecdysozoa</taxon>
        <taxon>Arthropoda</taxon>
        <taxon>Crustacea</taxon>
        <taxon>Multicrustacea</taxon>
        <taxon>Malacostraca</taxon>
        <taxon>Eumalacostraca</taxon>
        <taxon>Eucarida</taxon>
        <taxon>Decapoda</taxon>
        <taxon>Pleocyemata</taxon>
        <taxon>Brachyura</taxon>
        <taxon>Eubrachyura</taxon>
        <taxon>Portunoidea</taxon>
        <taxon>Portunidae</taxon>
        <taxon>Portuninae</taxon>
        <taxon>Portunus</taxon>
    </lineage>
</organism>
<accession>A0A5B7J5X7</accession>